<evidence type="ECO:0000256" key="6">
    <source>
        <dbReference type="ARBA" id="ARBA00022725"/>
    </source>
</evidence>
<evidence type="ECO:0000256" key="14">
    <source>
        <dbReference type="ARBA" id="ARBA00061678"/>
    </source>
</evidence>
<protein>
    <recommendedName>
        <fullName evidence="16">Serpentine receptor class r-10</fullName>
    </recommendedName>
    <alternativeName>
        <fullName evidence="17">Odorant response abnormal protein 10</fullName>
    </alternativeName>
    <alternativeName>
        <fullName evidence="18">Olfactory receptor 10</fullName>
    </alternativeName>
</protein>
<keyword evidence="11" id="KW-0325">Glycoprotein</keyword>
<evidence type="ECO:0000256" key="18">
    <source>
        <dbReference type="ARBA" id="ARBA00082489"/>
    </source>
</evidence>
<comment type="subcellular location">
    <subcellularLocation>
        <location evidence="1">Cell projection</location>
        <location evidence="1">Cilium membrane</location>
        <topology evidence="1">Multi-pass membrane protein</topology>
    </subcellularLocation>
</comment>
<evidence type="ECO:0000256" key="2">
    <source>
        <dbReference type="ARBA" id="ARBA00022475"/>
    </source>
</evidence>
<evidence type="ECO:0000256" key="7">
    <source>
        <dbReference type="ARBA" id="ARBA00022989"/>
    </source>
</evidence>
<dbReference type="Proteomes" id="UP000008281">
    <property type="component" value="Unassembled WGS sequence"/>
</dbReference>
<gene>
    <name evidence="20" type="primary">Cre-str-165</name>
    <name evidence="20" type="ORF">CRE_05414</name>
</gene>
<dbReference type="OrthoDB" id="5811365at2759"/>
<dbReference type="EMBL" id="DS268420">
    <property type="protein sequence ID" value="EFO87960.1"/>
    <property type="molecule type" value="Genomic_DNA"/>
</dbReference>
<dbReference type="eggNOG" id="ENOG502TFU1">
    <property type="taxonomic scope" value="Eukaryota"/>
</dbReference>
<feature type="transmembrane region" description="Helical" evidence="19">
    <location>
        <begin position="30"/>
        <end position="51"/>
    </location>
</feature>
<evidence type="ECO:0000256" key="13">
    <source>
        <dbReference type="ARBA" id="ARBA00054965"/>
    </source>
</evidence>
<evidence type="ECO:0000256" key="16">
    <source>
        <dbReference type="ARBA" id="ARBA00067967"/>
    </source>
</evidence>
<dbReference type="GO" id="GO:0042048">
    <property type="term" value="P:olfactory behavior"/>
    <property type="evidence" value="ECO:0007669"/>
    <property type="project" value="TreeGrafter"/>
</dbReference>
<keyword evidence="7 19" id="KW-1133">Transmembrane helix</keyword>
<feature type="transmembrane region" description="Helical" evidence="19">
    <location>
        <begin position="153"/>
        <end position="174"/>
    </location>
</feature>
<dbReference type="FunCoup" id="E3M0F6">
    <property type="interactions" value="12"/>
</dbReference>
<keyword evidence="5 19" id="KW-0812">Transmembrane</keyword>
<dbReference type="Pfam" id="PF10326">
    <property type="entry name" value="7TM_GPCR_Str"/>
    <property type="match status" value="1"/>
</dbReference>
<keyword evidence="8" id="KW-0969">Cilium</keyword>
<feature type="transmembrane region" description="Helical" evidence="19">
    <location>
        <begin position="309"/>
        <end position="327"/>
    </location>
</feature>
<keyword evidence="21" id="KW-1185">Reference proteome</keyword>
<dbReference type="GO" id="GO:0006935">
    <property type="term" value="P:chemotaxis"/>
    <property type="evidence" value="ECO:0007669"/>
    <property type="project" value="UniProtKB-KW"/>
</dbReference>
<dbReference type="GO" id="GO:0060170">
    <property type="term" value="C:ciliary membrane"/>
    <property type="evidence" value="ECO:0007669"/>
    <property type="project" value="UniProtKB-SubCell"/>
</dbReference>
<dbReference type="SUPFAM" id="SSF81321">
    <property type="entry name" value="Family A G protein-coupled receptor-like"/>
    <property type="match status" value="1"/>
</dbReference>
<feature type="transmembrane region" description="Helical" evidence="19">
    <location>
        <begin position="273"/>
        <end position="297"/>
    </location>
</feature>
<dbReference type="PANTHER" id="PTHR22943:SF25">
    <property type="entry name" value="SEVEN TM RECEPTOR"/>
    <property type="match status" value="1"/>
</dbReference>
<keyword evidence="12" id="KW-0966">Cell projection</keyword>
<dbReference type="AlphaFoldDB" id="E3M0F6"/>
<evidence type="ECO:0000256" key="8">
    <source>
        <dbReference type="ARBA" id="ARBA00023069"/>
    </source>
</evidence>
<comment type="similarity">
    <text evidence="14">Belongs to the nematode receptor-like protein str family.</text>
</comment>
<organism evidence="21">
    <name type="scientific">Caenorhabditis remanei</name>
    <name type="common">Caenorhabditis vulgaris</name>
    <dbReference type="NCBI Taxonomy" id="31234"/>
    <lineage>
        <taxon>Eukaryota</taxon>
        <taxon>Metazoa</taxon>
        <taxon>Ecdysozoa</taxon>
        <taxon>Nematoda</taxon>
        <taxon>Chromadorea</taxon>
        <taxon>Rhabditida</taxon>
        <taxon>Rhabditina</taxon>
        <taxon>Rhabditomorpha</taxon>
        <taxon>Rhabditoidea</taxon>
        <taxon>Rhabditidae</taxon>
        <taxon>Peloderinae</taxon>
        <taxon>Caenorhabditis</taxon>
    </lineage>
</organism>
<feature type="transmembrane region" description="Helical" evidence="19">
    <location>
        <begin position="63"/>
        <end position="88"/>
    </location>
</feature>
<dbReference type="HOGENOM" id="CLU_036335_2_0_1"/>
<name>E3M0F6_CAERE</name>
<evidence type="ECO:0000256" key="15">
    <source>
        <dbReference type="ARBA" id="ARBA00064300"/>
    </source>
</evidence>
<proteinExistence type="inferred from homology"/>
<keyword evidence="3" id="KW-0145">Chemotaxis</keyword>
<evidence type="ECO:0000256" key="12">
    <source>
        <dbReference type="ARBA" id="ARBA00023273"/>
    </source>
</evidence>
<comment type="function">
    <text evidence="13">An odorant receptor which affects chemotaxis to the volatile odorant diacetyl. Specifies AWA neuronal cell fate via the odr-7 pathway.</text>
</comment>
<evidence type="ECO:0000256" key="4">
    <source>
        <dbReference type="ARBA" id="ARBA00022606"/>
    </source>
</evidence>
<sequence>MFSFIFFRFSDISSYMSVIEMSNYERLKDLVQWLSFFFSIFFNSVLILLIVTKSPKKMGNYRYLMLYFSCFAIFFSTLDVIVGPFIHAHGTSACLLMRKSESEVVANIQYILLILLCSCFGVTITFFSIHFVFRYFALERKGRISYFDGEYLFIWFSIPIFCGSIWGATLHFLVRNNDETTENLRASFLLHYNLETKDVIYTGASYWRTNENGKMEMVITSVIAACIFFTIKGASFSIVCYYGYLSYRRISELPNEGDSAFTRSLQRQLYKSLVIQAAIPILLMYLPIGTFLILPAFNVNIESFSKLATLFYAVYPAVDPLPLFFIIDNYRIALRGCFYGCFSVKVNRVSVTEDDG</sequence>
<keyword evidence="10" id="KW-0675">Receptor</keyword>
<keyword evidence="2" id="KW-1003">Cell membrane</keyword>
<keyword evidence="9 19" id="KW-0472">Membrane</keyword>
<keyword evidence="6" id="KW-0552">Olfaction</keyword>
<evidence type="ECO:0000256" key="1">
    <source>
        <dbReference type="ARBA" id="ARBA00004272"/>
    </source>
</evidence>
<evidence type="ECO:0000256" key="11">
    <source>
        <dbReference type="ARBA" id="ARBA00023180"/>
    </source>
</evidence>
<dbReference type="InterPro" id="IPR019428">
    <property type="entry name" value="7TM_GPCR_serpentine_rcpt_Str"/>
</dbReference>
<comment type="subunit">
    <text evidence="15">Interacts with odr-4.</text>
</comment>
<evidence type="ECO:0000256" key="9">
    <source>
        <dbReference type="ARBA" id="ARBA00023136"/>
    </source>
</evidence>
<evidence type="ECO:0000256" key="17">
    <source>
        <dbReference type="ARBA" id="ARBA00078653"/>
    </source>
</evidence>
<dbReference type="GO" id="GO:0038022">
    <property type="term" value="F:G protein-coupled olfactory receptor activity"/>
    <property type="evidence" value="ECO:0007669"/>
    <property type="project" value="TreeGrafter"/>
</dbReference>
<accession>E3M0F6</accession>
<evidence type="ECO:0000256" key="5">
    <source>
        <dbReference type="ARBA" id="ARBA00022692"/>
    </source>
</evidence>
<evidence type="ECO:0000256" key="3">
    <source>
        <dbReference type="ARBA" id="ARBA00022500"/>
    </source>
</evidence>
<evidence type="ECO:0000256" key="19">
    <source>
        <dbReference type="SAM" id="Phobius"/>
    </source>
</evidence>
<reference evidence="20" key="1">
    <citation type="submission" date="2007-07" db="EMBL/GenBank/DDBJ databases">
        <title>PCAP assembly of the Caenorhabditis remanei genome.</title>
        <authorList>
            <consortium name="The Caenorhabditis remanei Sequencing Consortium"/>
            <person name="Wilson R.K."/>
        </authorList>
    </citation>
    <scope>NUCLEOTIDE SEQUENCE [LARGE SCALE GENOMIC DNA]</scope>
    <source>
        <strain evidence="20">PB4641</strain>
    </source>
</reference>
<dbReference type="PANTHER" id="PTHR22943">
    <property type="entry name" value="7-TRANSMEMBRANE DOMAIN RECEPTOR C.ELEGANS"/>
    <property type="match status" value="1"/>
</dbReference>
<keyword evidence="4" id="KW-0716">Sensory transduction</keyword>
<dbReference type="InParanoid" id="E3M0F6"/>
<evidence type="ECO:0000256" key="10">
    <source>
        <dbReference type="ARBA" id="ARBA00023170"/>
    </source>
</evidence>
<evidence type="ECO:0000313" key="20">
    <source>
        <dbReference type="EMBL" id="EFO87960.1"/>
    </source>
</evidence>
<dbReference type="FunFam" id="1.20.1070.10:FF:000128">
    <property type="entry name" value="Seven TM Receptor"/>
    <property type="match status" value="1"/>
</dbReference>
<dbReference type="OMA" id="YAVYPAV"/>
<feature type="transmembrane region" description="Helical" evidence="19">
    <location>
        <begin position="108"/>
        <end position="133"/>
    </location>
</feature>
<evidence type="ECO:0000313" key="21">
    <source>
        <dbReference type="Proteomes" id="UP000008281"/>
    </source>
</evidence>
<feature type="transmembrane region" description="Helical" evidence="19">
    <location>
        <begin position="217"/>
        <end position="244"/>
    </location>
</feature>